<organism evidence="1 2">
    <name type="scientific">Phytohabitans aurantiacus</name>
    <dbReference type="NCBI Taxonomy" id="3016789"/>
    <lineage>
        <taxon>Bacteria</taxon>
        <taxon>Bacillati</taxon>
        <taxon>Actinomycetota</taxon>
        <taxon>Actinomycetes</taxon>
        <taxon>Micromonosporales</taxon>
        <taxon>Micromonosporaceae</taxon>
    </lineage>
</organism>
<keyword evidence="2" id="KW-1185">Reference proteome</keyword>
<evidence type="ECO:0000313" key="2">
    <source>
        <dbReference type="Proteomes" id="UP001144280"/>
    </source>
</evidence>
<gene>
    <name evidence="1" type="ORF">Pa4123_38790</name>
</gene>
<evidence type="ECO:0000313" key="1">
    <source>
        <dbReference type="EMBL" id="GLH98604.1"/>
    </source>
</evidence>
<name>A0ABQ5QVZ1_9ACTN</name>
<comment type="caution">
    <text evidence="1">The sequence shown here is derived from an EMBL/GenBank/DDBJ whole genome shotgun (WGS) entry which is preliminary data.</text>
</comment>
<accession>A0ABQ5QVZ1</accession>
<protein>
    <submittedName>
        <fullName evidence="1">Uncharacterized protein</fullName>
    </submittedName>
</protein>
<dbReference type="Proteomes" id="UP001144280">
    <property type="component" value="Unassembled WGS sequence"/>
</dbReference>
<proteinExistence type="predicted"/>
<dbReference type="EMBL" id="BSDI01000017">
    <property type="protein sequence ID" value="GLH98604.1"/>
    <property type="molecule type" value="Genomic_DNA"/>
</dbReference>
<sequence>MNTLNPELHVAVLTRNPADPRIKSPASEQPRWDIARLQDRDDLANNTQLPSGLVFHGAILPRRWTGYPPAGASGRTYLDHAAAHDISALEAIRVVLSGPALVHVENHVNEARQTADGARQ</sequence>
<reference evidence="1" key="1">
    <citation type="submission" date="2022-12" db="EMBL/GenBank/DDBJ databases">
        <title>New Phytohabitans aurantiacus sp. RD004123 nov., an actinomycete isolated from soil.</title>
        <authorList>
            <person name="Triningsih D.W."/>
            <person name="Harunari E."/>
            <person name="Igarashi Y."/>
        </authorList>
    </citation>
    <scope>NUCLEOTIDE SEQUENCE</scope>
    <source>
        <strain evidence="1">RD004123</strain>
    </source>
</reference>